<evidence type="ECO:0000313" key="2">
    <source>
        <dbReference type="EMBL" id="VVJ19299.1"/>
    </source>
</evidence>
<accession>A0A6I8LVY5</accession>
<evidence type="ECO:0000313" key="3">
    <source>
        <dbReference type="Proteomes" id="UP000399805"/>
    </source>
</evidence>
<sequence length="71" mass="7529">MVSEPCPGQPATPRTPAAGSRRRHVAGDGWTRLSSRSARPRRESDSGGSRELPTASVELGNQGARAPLFKC</sequence>
<proteinExistence type="predicted"/>
<dbReference type="AlphaFoldDB" id="A0A6I8LVY5"/>
<dbReference type="EMBL" id="CABVGP010000002">
    <property type="protein sequence ID" value="VVJ19299.1"/>
    <property type="molecule type" value="Genomic_DNA"/>
</dbReference>
<reference evidence="2 3" key="1">
    <citation type="submission" date="2019-09" db="EMBL/GenBank/DDBJ databases">
        <authorList>
            <person name="Leyn A S."/>
        </authorList>
    </citation>
    <scope>NUCLEOTIDE SEQUENCE [LARGE SCALE GENOMIC DNA]</scope>
    <source>
        <strain evidence="2">AA231_1</strain>
    </source>
</reference>
<name>A0A6I8LVY5_9PSEU</name>
<keyword evidence="3" id="KW-1185">Reference proteome</keyword>
<evidence type="ECO:0000256" key="1">
    <source>
        <dbReference type="SAM" id="MobiDB-lite"/>
    </source>
</evidence>
<dbReference type="Proteomes" id="UP000399805">
    <property type="component" value="Unassembled WGS sequence"/>
</dbReference>
<organism evidence="2 3">
    <name type="scientific">Amycolatopsis camponoti</name>
    <dbReference type="NCBI Taxonomy" id="2606593"/>
    <lineage>
        <taxon>Bacteria</taxon>
        <taxon>Bacillati</taxon>
        <taxon>Actinomycetota</taxon>
        <taxon>Actinomycetes</taxon>
        <taxon>Pseudonocardiales</taxon>
        <taxon>Pseudonocardiaceae</taxon>
        <taxon>Amycolatopsis</taxon>
    </lineage>
</organism>
<feature type="region of interest" description="Disordered" evidence="1">
    <location>
        <begin position="1"/>
        <end position="71"/>
    </location>
</feature>
<protein>
    <submittedName>
        <fullName evidence="2">Uncharacterized protein</fullName>
    </submittedName>
</protein>
<gene>
    <name evidence="2" type="ORF">AA23TX_04320</name>
</gene>